<keyword evidence="6" id="KW-0235">DNA replication</keyword>
<evidence type="ECO:0000256" key="7">
    <source>
        <dbReference type="ARBA" id="ARBA00022932"/>
    </source>
</evidence>
<keyword evidence="4" id="KW-0808">Transferase</keyword>
<dbReference type="GO" id="GO:0003887">
    <property type="term" value="F:DNA-directed DNA polymerase activity"/>
    <property type="evidence" value="ECO:0007669"/>
    <property type="project" value="UniProtKB-KW"/>
</dbReference>
<feature type="domain" description="Polymerase/histidinol phosphatase N-terminal" evidence="10">
    <location>
        <begin position="1"/>
        <end position="58"/>
    </location>
</feature>
<dbReference type="InterPro" id="IPR003141">
    <property type="entry name" value="Pol/His_phosphatase_N"/>
</dbReference>
<accession>A0A1G2T650</accession>
<dbReference type="Gene3D" id="1.10.150.870">
    <property type="match status" value="1"/>
</dbReference>
<dbReference type="Proteomes" id="UP000179264">
    <property type="component" value="Unassembled WGS sequence"/>
</dbReference>
<evidence type="ECO:0000256" key="9">
    <source>
        <dbReference type="SAM" id="Coils"/>
    </source>
</evidence>
<dbReference type="PANTHER" id="PTHR32294">
    <property type="entry name" value="DNA POLYMERASE III SUBUNIT ALPHA"/>
    <property type="match status" value="1"/>
</dbReference>
<evidence type="ECO:0000256" key="8">
    <source>
        <dbReference type="ARBA" id="ARBA00049244"/>
    </source>
</evidence>
<dbReference type="GO" id="GO:0008408">
    <property type="term" value="F:3'-5' exonuclease activity"/>
    <property type="evidence" value="ECO:0007669"/>
    <property type="project" value="InterPro"/>
</dbReference>
<proteinExistence type="predicted"/>
<evidence type="ECO:0000259" key="10">
    <source>
        <dbReference type="SMART" id="SM00481"/>
    </source>
</evidence>
<evidence type="ECO:0000256" key="6">
    <source>
        <dbReference type="ARBA" id="ARBA00022705"/>
    </source>
</evidence>
<dbReference type="Pfam" id="PF17657">
    <property type="entry name" value="DNA_pol3_finger"/>
    <property type="match status" value="1"/>
</dbReference>
<dbReference type="InterPro" id="IPR041931">
    <property type="entry name" value="DNA_pol3_alpha_thumb_dom"/>
</dbReference>
<dbReference type="InterPro" id="IPR004013">
    <property type="entry name" value="PHP_dom"/>
</dbReference>
<keyword evidence="5" id="KW-0548">Nucleotidyltransferase</keyword>
<dbReference type="Gene3D" id="2.40.50.140">
    <property type="entry name" value="Nucleic acid-binding proteins"/>
    <property type="match status" value="1"/>
</dbReference>
<keyword evidence="7" id="KW-0239">DNA-directed DNA polymerase</keyword>
<dbReference type="NCBIfam" id="NF004226">
    <property type="entry name" value="PRK05673.1"/>
    <property type="match status" value="1"/>
</dbReference>
<dbReference type="SMART" id="SM00481">
    <property type="entry name" value="POLIIIAc"/>
    <property type="match status" value="1"/>
</dbReference>
<dbReference type="InterPro" id="IPR004365">
    <property type="entry name" value="NA-bd_OB_tRNA"/>
</dbReference>
<dbReference type="InterPro" id="IPR012340">
    <property type="entry name" value="NA-bd_OB-fold"/>
</dbReference>
<keyword evidence="9" id="KW-0175">Coiled coil</keyword>
<dbReference type="InterPro" id="IPR016195">
    <property type="entry name" value="Pol/histidinol_Pase-like"/>
</dbReference>
<dbReference type="EMBL" id="MHVL01000038">
    <property type="protein sequence ID" value="OHA92767.1"/>
    <property type="molecule type" value="Genomic_DNA"/>
</dbReference>
<dbReference type="GO" id="GO:0005737">
    <property type="term" value="C:cytoplasm"/>
    <property type="evidence" value="ECO:0007669"/>
    <property type="project" value="UniProtKB-SubCell"/>
</dbReference>
<dbReference type="GO" id="GO:0006260">
    <property type="term" value="P:DNA replication"/>
    <property type="evidence" value="ECO:0007669"/>
    <property type="project" value="UniProtKB-KW"/>
</dbReference>
<feature type="coiled-coil region" evidence="9">
    <location>
        <begin position="968"/>
        <end position="995"/>
    </location>
</feature>
<dbReference type="PANTHER" id="PTHR32294:SF0">
    <property type="entry name" value="DNA POLYMERASE III SUBUNIT ALPHA"/>
    <property type="match status" value="1"/>
</dbReference>
<dbReference type="CDD" id="cd04485">
    <property type="entry name" value="DnaE_OBF"/>
    <property type="match status" value="1"/>
</dbReference>
<dbReference type="InterPro" id="IPR029460">
    <property type="entry name" value="DNAPol_HHH"/>
</dbReference>
<comment type="catalytic activity">
    <reaction evidence="8">
        <text>DNA(n) + a 2'-deoxyribonucleoside 5'-triphosphate = DNA(n+1) + diphosphate</text>
        <dbReference type="Rhea" id="RHEA:22508"/>
        <dbReference type="Rhea" id="RHEA-COMP:17339"/>
        <dbReference type="Rhea" id="RHEA-COMP:17340"/>
        <dbReference type="ChEBI" id="CHEBI:33019"/>
        <dbReference type="ChEBI" id="CHEBI:61560"/>
        <dbReference type="ChEBI" id="CHEBI:173112"/>
        <dbReference type="EC" id="2.7.7.7"/>
    </reaction>
</comment>
<comment type="caution">
    <text evidence="11">The sequence shown here is derived from an EMBL/GenBank/DDBJ whole genome shotgun (WGS) entry which is preliminary data.</text>
</comment>
<dbReference type="Gene3D" id="3.20.20.140">
    <property type="entry name" value="Metal-dependent hydrolases"/>
    <property type="match status" value="1"/>
</dbReference>
<evidence type="ECO:0000256" key="5">
    <source>
        <dbReference type="ARBA" id="ARBA00022695"/>
    </source>
</evidence>
<evidence type="ECO:0000313" key="11">
    <source>
        <dbReference type="EMBL" id="OHA92767.1"/>
    </source>
</evidence>
<dbReference type="GO" id="GO:0003676">
    <property type="term" value="F:nucleic acid binding"/>
    <property type="evidence" value="ECO:0007669"/>
    <property type="project" value="InterPro"/>
</dbReference>
<sequence length="1073" mass="120933">MLNALPKIDELVDTAKKNGMKALALTDNANLYGAIEFYQACKKANIKPILGIDAYVAYRSRKDKQTGIDKERYRLVLLVENEVGYKNLIQLVTLAHMEGFYYKPRIDHELLEKYHEGLIAIAPSFSSDILQSLKMGNMEQAQERLDWYKKTFRPAADIAGSYDSESHFYLEITHHPEIKGHEENMAILLQFARQTATPIVATHDVYYIAPEDRVARQTLLAIQSQNDEKIEVSDEDFSFITPSQAEKYFKDMPEALENCLKISNRCNLTLDLGKWILPTYTVENGLSHDEELKRLTYEGLAGHDLKETREIVERIEYELKIIRDKGYSPYFLVVSDLLHYAREHGILTTTRGSAGGSMVSYLNYITTIDPIVFNLPFERFLNPERPKAPDIDMDIADNRRDEMIEYAKKKHGGDKVVQIGTFGTMAARGAVRDVTRALGFPYGVGDNIAKMIPLGAQGFPMTLERAMKENPELKKLYNEDAETKKIIDMGRKIEGCARHISVHAAGVVIPPTPITDYSPIQYDPKGEGKIITQYDMYSLTDEYDGVGLLKFDFLGIRNLSILADAVKITEKLKGIKINLDKIPLDDKKTFEMLARGETIGLFQLNGDGMTRWLKELKPTTIYDINVMVALYRPGPMDNINEYIARKHGTKPITYPHPNMKKFLDKTYGVLVYQDDLLMTAIEVAGYSWGEIDKFRKAVGKKIREEMAKQHVTFVMGCQKHGGTTAKKAEELWNLFEPFQGYGFNKAHAASYGKVAYQTAYMKANFPAIYMSAVLTAESGDIVMIAEIVNECKRMGIAILPPDVNQSFGGFTVPVPDVVGTPVAPVDNIIRFGLTTIKNFGEGISQTIITERKANGPFSSFSDFLSRVKDKNLNKKSLESLIKTGALDSFASGNVTYRALLLFNLDRLLEFHKEEQKKESDQDSLFSIMRGATSQANEIHLEPAPKSNPADKLVWEKELLGLYISGHPLDSFKRKLEDKKNDIKKIKETAKEKDSVVLGGIIEEIRAVTTKNGDRMIFLKLADLSDSIEAVAFPKVYEEFRDILIQESCIVVKGAFSTRNSGKSILIDKVKSME</sequence>
<dbReference type="EC" id="2.7.7.7" evidence="2"/>
<organism evidence="11 12">
    <name type="scientific">Candidatus Zambryskibacteria bacterium RIFCSPHIGHO2_02_38_10.5</name>
    <dbReference type="NCBI Taxonomy" id="1802742"/>
    <lineage>
        <taxon>Bacteria</taxon>
        <taxon>Candidatus Zambryskiibacteriota</taxon>
    </lineage>
</organism>
<evidence type="ECO:0000256" key="3">
    <source>
        <dbReference type="ARBA" id="ARBA00019114"/>
    </source>
</evidence>
<name>A0A1G2T650_9BACT</name>
<dbReference type="Pfam" id="PF02811">
    <property type="entry name" value="PHP"/>
    <property type="match status" value="1"/>
</dbReference>
<dbReference type="Pfam" id="PF07733">
    <property type="entry name" value="DNA_pol3_alpha"/>
    <property type="match status" value="1"/>
</dbReference>
<dbReference type="InterPro" id="IPR011708">
    <property type="entry name" value="DNA_pol3_alpha_NTPase_dom"/>
</dbReference>
<evidence type="ECO:0000256" key="1">
    <source>
        <dbReference type="ARBA" id="ARBA00004496"/>
    </source>
</evidence>
<dbReference type="SUPFAM" id="SSF160975">
    <property type="entry name" value="AF1531-like"/>
    <property type="match status" value="1"/>
</dbReference>
<dbReference type="SUPFAM" id="SSF89550">
    <property type="entry name" value="PHP domain-like"/>
    <property type="match status" value="1"/>
</dbReference>
<protein>
    <recommendedName>
        <fullName evidence="3">DNA polymerase III subunit alpha</fullName>
        <ecNumber evidence="2">2.7.7.7</ecNumber>
    </recommendedName>
</protein>
<dbReference type="NCBIfam" id="TIGR00594">
    <property type="entry name" value="polc"/>
    <property type="match status" value="1"/>
</dbReference>
<dbReference type="Pfam" id="PF14579">
    <property type="entry name" value="HHH_6"/>
    <property type="match status" value="1"/>
</dbReference>
<evidence type="ECO:0000256" key="4">
    <source>
        <dbReference type="ARBA" id="ARBA00022679"/>
    </source>
</evidence>
<comment type="subcellular location">
    <subcellularLocation>
        <location evidence="1">Cytoplasm</location>
    </subcellularLocation>
</comment>
<reference evidence="11 12" key="1">
    <citation type="journal article" date="2016" name="Nat. Commun.">
        <title>Thousands of microbial genomes shed light on interconnected biogeochemical processes in an aquifer system.</title>
        <authorList>
            <person name="Anantharaman K."/>
            <person name="Brown C.T."/>
            <person name="Hug L.A."/>
            <person name="Sharon I."/>
            <person name="Castelle C.J."/>
            <person name="Probst A.J."/>
            <person name="Thomas B.C."/>
            <person name="Singh A."/>
            <person name="Wilkins M.J."/>
            <person name="Karaoz U."/>
            <person name="Brodie E.L."/>
            <person name="Williams K.H."/>
            <person name="Hubbard S.S."/>
            <person name="Banfield J.F."/>
        </authorList>
    </citation>
    <scope>NUCLEOTIDE SEQUENCE [LARGE SCALE GENOMIC DNA]</scope>
</reference>
<evidence type="ECO:0000256" key="2">
    <source>
        <dbReference type="ARBA" id="ARBA00012417"/>
    </source>
</evidence>
<dbReference type="Gene3D" id="1.10.10.1600">
    <property type="entry name" value="Bacterial DNA polymerase III alpha subunit, thumb domain"/>
    <property type="match status" value="1"/>
</dbReference>
<evidence type="ECO:0000313" key="12">
    <source>
        <dbReference type="Proteomes" id="UP000179264"/>
    </source>
</evidence>
<gene>
    <name evidence="11" type="ORF">A2W58_03245</name>
</gene>
<dbReference type="Pfam" id="PF01336">
    <property type="entry name" value="tRNA_anti-codon"/>
    <property type="match status" value="1"/>
</dbReference>
<dbReference type="InterPro" id="IPR040982">
    <property type="entry name" value="DNA_pol3_finger"/>
</dbReference>
<dbReference type="AlphaFoldDB" id="A0A1G2T650"/>
<dbReference type="InterPro" id="IPR004805">
    <property type="entry name" value="DnaE2/DnaE/PolC"/>
</dbReference>